<comment type="caution">
    <text evidence="3">The sequence shown here is derived from an EMBL/GenBank/DDBJ whole genome shotgun (WGS) entry which is preliminary data.</text>
</comment>
<dbReference type="InterPro" id="IPR002744">
    <property type="entry name" value="MIP18-like"/>
</dbReference>
<feature type="domain" description="PaaD zinc beta ribbon" evidence="2">
    <location>
        <begin position="137"/>
        <end position="176"/>
    </location>
</feature>
<dbReference type="Gene3D" id="3.30.300.130">
    <property type="entry name" value="Fe-S cluster assembly (FSCA)"/>
    <property type="match status" value="1"/>
</dbReference>
<dbReference type="Pfam" id="PF01883">
    <property type="entry name" value="FeS_assembly_P"/>
    <property type="match status" value="1"/>
</dbReference>
<dbReference type="NCBIfam" id="TIGR02159">
    <property type="entry name" value="PA_CoA_Oxy4"/>
    <property type="match status" value="1"/>
</dbReference>
<evidence type="ECO:0000313" key="3">
    <source>
        <dbReference type="EMBL" id="MFC6355557.1"/>
    </source>
</evidence>
<dbReference type="SUPFAM" id="SSF117916">
    <property type="entry name" value="Fe-S cluster assembly (FSCA) domain-like"/>
    <property type="match status" value="1"/>
</dbReference>
<dbReference type="PANTHER" id="PTHR42831:SF3">
    <property type="entry name" value="1,2-PHENYLACETYL-COA EPOXIDASE, SUBUNIT D-RELATED"/>
    <property type="match status" value="1"/>
</dbReference>
<accession>A0ABW1VDK2</accession>
<reference evidence="4" key="1">
    <citation type="journal article" date="2019" name="Int. J. Syst. Evol. Microbiol.">
        <title>The Global Catalogue of Microorganisms (GCM) 10K type strain sequencing project: providing services to taxonomists for standard genome sequencing and annotation.</title>
        <authorList>
            <consortium name="The Broad Institute Genomics Platform"/>
            <consortium name="The Broad Institute Genome Sequencing Center for Infectious Disease"/>
            <person name="Wu L."/>
            <person name="Ma J."/>
        </authorList>
    </citation>
    <scope>NUCLEOTIDE SEQUENCE [LARGE SCALE GENOMIC DNA]</scope>
    <source>
        <strain evidence="4">CCUG 43304</strain>
    </source>
</reference>
<evidence type="ECO:0000259" key="2">
    <source>
        <dbReference type="Pfam" id="PF23451"/>
    </source>
</evidence>
<dbReference type="Pfam" id="PF23451">
    <property type="entry name" value="Zn_ribbon_PaaD"/>
    <property type="match status" value="1"/>
</dbReference>
<dbReference type="PANTHER" id="PTHR42831">
    <property type="entry name" value="FE-S PROTEIN MATURATION AUXILIARY FACTOR YITW"/>
    <property type="match status" value="1"/>
</dbReference>
<proteinExistence type="predicted"/>
<dbReference type="InterPro" id="IPR034904">
    <property type="entry name" value="FSCA_dom_sf"/>
</dbReference>
<keyword evidence="4" id="KW-1185">Reference proteome</keyword>
<dbReference type="EMBL" id="JBHSTP010000001">
    <property type="protein sequence ID" value="MFC6355557.1"/>
    <property type="molecule type" value="Genomic_DNA"/>
</dbReference>
<evidence type="ECO:0000259" key="1">
    <source>
        <dbReference type="Pfam" id="PF01883"/>
    </source>
</evidence>
<dbReference type="InterPro" id="IPR056572">
    <property type="entry name" value="Zn_ribbon_PaaD"/>
</dbReference>
<evidence type="ECO:0000313" key="4">
    <source>
        <dbReference type="Proteomes" id="UP001596306"/>
    </source>
</evidence>
<dbReference type="InterPro" id="IPR011883">
    <property type="entry name" value="PaaD-like"/>
</dbReference>
<dbReference type="InterPro" id="IPR052339">
    <property type="entry name" value="Fe-S_Maturation_MIP18"/>
</dbReference>
<protein>
    <submittedName>
        <fullName evidence="3">1,2-phenylacetyl-CoA epoxidase subunit PaaD</fullName>
    </submittedName>
</protein>
<dbReference type="RefSeq" id="WP_386729669.1">
    <property type="nucleotide sequence ID" value="NZ_JBHSTP010000001.1"/>
</dbReference>
<organism evidence="3 4">
    <name type="scientific">Luethyella okanaganae</name>
    <dbReference type="NCBI Taxonomy" id="69372"/>
    <lineage>
        <taxon>Bacteria</taxon>
        <taxon>Bacillati</taxon>
        <taxon>Actinomycetota</taxon>
        <taxon>Actinomycetes</taxon>
        <taxon>Micrococcales</taxon>
        <taxon>Microbacteriaceae</taxon>
        <taxon>Luethyella</taxon>
    </lineage>
</organism>
<sequence length="179" mass="19372">MQPSIVPPRRAEVVALRPREATTAAVWRLVATVADPEIPVLTIEDLGVLRSVGVDGDAVTVEITPTYSACPAMDAIRDDLVSVLEANGYRNPTVRIVLAPAWTTEWMSATGRSKLESYGIAPPTGSAPAGAVPLGFGVRCPRCGSLHTRQLSRFGSTACKALYQCQRCQEPFDHFRDHR</sequence>
<name>A0ABW1VDK2_9MICO</name>
<gene>
    <name evidence="3" type="primary">paaD</name>
    <name evidence="3" type="ORF">ACFQB0_05490</name>
</gene>
<feature type="domain" description="MIP18 family-like" evidence="1">
    <location>
        <begin position="24"/>
        <end position="85"/>
    </location>
</feature>
<dbReference type="Proteomes" id="UP001596306">
    <property type="component" value="Unassembled WGS sequence"/>
</dbReference>